<accession>A0A3S5H800</accession>
<dbReference type="GO" id="GO:0016020">
    <property type="term" value="C:membrane"/>
    <property type="evidence" value="ECO:0007669"/>
    <property type="project" value="UniProtKB-SubCell"/>
</dbReference>
<evidence type="ECO:0000256" key="7">
    <source>
        <dbReference type="ARBA" id="ARBA00023136"/>
    </source>
</evidence>
<proteinExistence type="inferred from homology"/>
<keyword evidence="6 10" id="KW-1133">Transmembrane helix</keyword>
<evidence type="ECO:0000256" key="1">
    <source>
        <dbReference type="ARBA" id="ARBA00004141"/>
    </source>
</evidence>
<evidence type="ECO:0000256" key="8">
    <source>
        <dbReference type="PROSITE-ProRule" id="PRU00282"/>
    </source>
</evidence>
<evidence type="ECO:0000256" key="10">
    <source>
        <dbReference type="SAM" id="Phobius"/>
    </source>
</evidence>
<dbReference type="InterPro" id="IPR044712">
    <property type="entry name" value="SLC25A32-like"/>
</dbReference>
<evidence type="ECO:0000256" key="2">
    <source>
        <dbReference type="ARBA" id="ARBA00006375"/>
    </source>
</evidence>
<evidence type="ECO:0000256" key="5">
    <source>
        <dbReference type="ARBA" id="ARBA00022737"/>
    </source>
</evidence>
<dbReference type="VEuPathDB" id="TriTrypDB:LDHU3_35.4430"/>
<evidence type="ECO:0000256" key="9">
    <source>
        <dbReference type="RuleBase" id="RU000488"/>
    </source>
</evidence>
<protein>
    <submittedName>
        <fullName evidence="11">Mitochondrial carrier protein, putative</fullName>
    </submittedName>
</protein>
<dbReference type="PROSITE" id="PS50920">
    <property type="entry name" value="SOLCAR"/>
    <property type="match status" value="3"/>
</dbReference>
<dbReference type="Pfam" id="PF00153">
    <property type="entry name" value="Mito_carr"/>
    <property type="match status" value="3"/>
</dbReference>
<keyword evidence="3 9" id="KW-0813">Transport</keyword>
<dbReference type="Proteomes" id="UP000274082">
    <property type="component" value="Chromosome 35"/>
</dbReference>
<evidence type="ECO:0000256" key="4">
    <source>
        <dbReference type="ARBA" id="ARBA00022692"/>
    </source>
</evidence>
<feature type="repeat" description="Solcar" evidence="8">
    <location>
        <begin position="222"/>
        <end position="310"/>
    </location>
</feature>
<dbReference type="Gene3D" id="1.50.40.10">
    <property type="entry name" value="Mitochondrial carrier domain"/>
    <property type="match status" value="2"/>
</dbReference>
<dbReference type="GO" id="GO:0006862">
    <property type="term" value="P:nucleotide transport"/>
    <property type="evidence" value="ECO:0007669"/>
    <property type="project" value="InterPro"/>
</dbReference>
<sequence>MTKSFSPPLDGSSQSMSAKSEHLWMHGVAGMMGGSAAMMMFYPLDFLRTRMHILHQGSRAMPLRSAREILRQEGLRGMYKGIGVSVVSHSVGWGLYLVTFRSAQQRITELLDEKLEDSMIEQSGLDFMSACVAATITGTVVTPLHVIKTRRQLCDGDRLHSGVRVQPLPSGFAGVRAIVRQEGWRAMFRGLWPQILLTGNTTIQVTIYEWFRRNLFTNHENPSPLQVALASGFSKAVACALFNPLEVVRTCLQDQRNHGSPEYKSMLTGLQTIWRSEGLIGMYRGLPVNVARVIPSTMMAFVLYEKCLWAIRATYQMAESLHVTGAATSSTSTAFKGGSSASNISTASGSKTGFAVGKPQFQ</sequence>
<name>A0A3S5H800_LEIDO</name>
<feature type="repeat" description="Solcar" evidence="8">
    <location>
        <begin position="121"/>
        <end position="214"/>
    </location>
</feature>
<dbReference type="SUPFAM" id="SSF103506">
    <property type="entry name" value="Mitochondrial carrier"/>
    <property type="match status" value="1"/>
</dbReference>
<gene>
    <name evidence="11" type="ORF">LdCL_350038800</name>
</gene>
<dbReference type="OrthoDB" id="269120at2759"/>
<evidence type="ECO:0000256" key="3">
    <source>
        <dbReference type="ARBA" id="ARBA00022448"/>
    </source>
</evidence>
<keyword evidence="7 8" id="KW-0472">Membrane</keyword>
<organism evidence="11 12">
    <name type="scientific">Leishmania donovani</name>
    <dbReference type="NCBI Taxonomy" id="5661"/>
    <lineage>
        <taxon>Eukaryota</taxon>
        <taxon>Discoba</taxon>
        <taxon>Euglenozoa</taxon>
        <taxon>Kinetoplastea</taxon>
        <taxon>Metakinetoplastina</taxon>
        <taxon>Trypanosomatida</taxon>
        <taxon>Trypanosomatidae</taxon>
        <taxon>Leishmaniinae</taxon>
        <taxon>Leishmania</taxon>
    </lineage>
</organism>
<evidence type="ECO:0000313" key="11">
    <source>
        <dbReference type="EMBL" id="AYU83138.1"/>
    </source>
</evidence>
<feature type="transmembrane region" description="Helical" evidence="10">
    <location>
        <begin position="23"/>
        <end position="44"/>
    </location>
</feature>
<feature type="repeat" description="Solcar" evidence="8">
    <location>
        <begin position="21"/>
        <end position="106"/>
    </location>
</feature>
<dbReference type="VEuPathDB" id="TriTrypDB:LdBPK_353380.1"/>
<evidence type="ECO:0000256" key="6">
    <source>
        <dbReference type="ARBA" id="ARBA00022989"/>
    </source>
</evidence>
<comment type="subcellular location">
    <subcellularLocation>
        <location evidence="1">Membrane</location>
        <topology evidence="1">Multi-pass membrane protein</topology>
    </subcellularLocation>
</comment>
<dbReference type="FunFam" id="1.50.40.10:FF:000361">
    <property type="entry name" value="Mitochondrial carrier protein, putative"/>
    <property type="match status" value="1"/>
</dbReference>
<keyword evidence="12" id="KW-1185">Reference proteome</keyword>
<dbReference type="GO" id="GO:0055085">
    <property type="term" value="P:transmembrane transport"/>
    <property type="evidence" value="ECO:0007669"/>
    <property type="project" value="InterPro"/>
</dbReference>
<feature type="transmembrane region" description="Helical" evidence="10">
    <location>
        <begin position="77"/>
        <end position="98"/>
    </location>
</feature>
<dbReference type="EMBL" id="CP029534">
    <property type="protein sequence ID" value="AYU83138.1"/>
    <property type="molecule type" value="Genomic_DNA"/>
</dbReference>
<keyword evidence="4 8" id="KW-0812">Transmembrane</keyword>
<comment type="similarity">
    <text evidence="2 9">Belongs to the mitochondrial carrier (TC 2.A.29) family.</text>
</comment>
<reference evidence="11 12" key="1">
    <citation type="journal article" date="2018" name="Sci. Rep.">
        <title>A complete Leishmania donovani reference genome identifies novel genetic variations associated with virulence.</title>
        <authorList>
            <person name="Lypaczewski P."/>
            <person name="Hoshizaki J."/>
            <person name="Zhang W.-W."/>
            <person name="McCall L.-I."/>
            <person name="Torcivia-Rodriguez J."/>
            <person name="Simonyan V."/>
            <person name="Kaur A."/>
            <person name="Dewar K."/>
            <person name="Matlashewski G."/>
        </authorList>
    </citation>
    <scope>NUCLEOTIDE SEQUENCE [LARGE SCALE GENOMIC DNA]</scope>
    <source>
        <strain evidence="11 12">LdCL</strain>
    </source>
</reference>
<dbReference type="InterPro" id="IPR023395">
    <property type="entry name" value="MCP_dom_sf"/>
</dbReference>
<evidence type="ECO:0000313" key="12">
    <source>
        <dbReference type="Proteomes" id="UP000274082"/>
    </source>
</evidence>
<dbReference type="VEuPathDB" id="TriTrypDB:LdCL_350038800"/>
<dbReference type="PANTHER" id="PTHR45683">
    <property type="entry name" value="MITOCHONDRIAL NICOTINAMIDE ADENINE DINUCLEOTIDE TRANSPORTER 1-RELATED-RELATED"/>
    <property type="match status" value="1"/>
</dbReference>
<dbReference type="InterPro" id="IPR018108">
    <property type="entry name" value="MCP_transmembrane"/>
</dbReference>
<keyword evidence="5" id="KW-0677">Repeat</keyword>
<dbReference type="AlphaFoldDB" id="A0A3S5H800"/>